<accession>A0A318ZZQ7</accession>
<dbReference type="SUPFAM" id="SSF57701">
    <property type="entry name" value="Zn2/Cys6 DNA-binding domain"/>
    <property type="match status" value="1"/>
</dbReference>
<name>A0A318ZZQ7_9EURO</name>
<evidence type="ECO:0000256" key="5">
    <source>
        <dbReference type="SAM" id="MobiDB-lite"/>
    </source>
</evidence>
<evidence type="ECO:0000256" key="1">
    <source>
        <dbReference type="ARBA" id="ARBA00023015"/>
    </source>
</evidence>
<proteinExistence type="predicted"/>
<organism evidence="6 7">
    <name type="scientific">Aspergillus saccharolyticus JOP 1030-1</name>
    <dbReference type="NCBI Taxonomy" id="1450539"/>
    <lineage>
        <taxon>Eukaryota</taxon>
        <taxon>Fungi</taxon>
        <taxon>Dikarya</taxon>
        <taxon>Ascomycota</taxon>
        <taxon>Pezizomycotina</taxon>
        <taxon>Eurotiomycetes</taxon>
        <taxon>Eurotiomycetidae</taxon>
        <taxon>Eurotiales</taxon>
        <taxon>Aspergillaceae</taxon>
        <taxon>Aspergillus</taxon>
        <taxon>Aspergillus subgen. Circumdati</taxon>
    </lineage>
</organism>
<keyword evidence="7" id="KW-1185">Reference proteome</keyword>
<keyword evidence="4" id="KW-0539">Nucleus</keyword>
<evidence type="ECO:0000313" key="6">
    <source>
        <dbReference type="EMBL" id="PYH40852.1"/>
    </source>
</evidence>
<evidence type="ECO:0000256" key="2">
    <source>
        <dbReference type="ARBA" id="ARBA00023125"/>
    </source>
</evidence>
<feature type="region of interest" description="Disordered" evidence="5">
    <location>
        <begin position="1"/>
        <end position="22"/>
    </location>
</feature>
<dbReference type="GO" id="GO:0000981">
    <property type="term" value="F:DNA-binding transcription factor activity, RNA polymerase II-specific"/>
    <property type="evidence" value="ECO:0007669"/>
    <property type="project" value="InterPro"/>
</dbReference>
<evidence type="ECO:0000256" key="3">
    <source>
        <dbReference type="ARBA" id="ARBA00023163"/>
    </source>
</evidence>
<evidence type="ECO:0000313" key="7">
    <source>
        <dbReference type="Proteomes" id="UP000248349"/>
    </source>
</evidence>
<dbReference type="GO" id="GO:0008270">
    <property type="term" value="F:zinc ion binding"/>
    <property type="evidence" value="ECO:0007669"/>
    <property type="project" value="InterPro"/>
</dbReference>
<keyword evidence="2" id="KW-0238">DNA-binding</keyword>
<dbReference type="AlphaFoldDB" id="A0A318ZZQ7"/>
<dbReference type="Proteomes" id="UP000248349">
    <property type="component" value="Unassembled WGS sequence"/>
</dbReference>
<dbReference type="EMBL" id="KZ821275">
    <property type="protein sequence ID" value="PYH40852.1"/>
    <property type="molecule type" value="Genomic_DNA"/>
</dbReference>
<dbReference type="InterPro" id="IPR036864">
    <property type="entry name" value="Zn2-C6_fun-type_DNA-bd_sf"/>
</dbReference>
<protein>
    <submittedName>
        <fullName evidence="6">Uncharacterized protein</fullName>
    </submittedName>
</protein>
<sequence length="106" mass="11869">MPRERQKGPSSGISSMDPRMCDGTKPRCRACVRLSLDCSYLWSGFDVSTIRYLQMPLSRHQQRLNPRCVATRSASQSSPLKSPHCSEYTWSPGFPGPGRCLEGYAI</sequence>
<dbReference type="GO" id="GO:0003677">
    <property type="term" value="F:DNA binding"/>
    <property type="evidence" value="ECO:0007669"/>
    <property type="project" value="UniProtKB-KW"/>
</dbReference>
<reference evidence="6 7" key="1">
    <citation type="submission" date="2016-12" db="EMBL/GenBank/DDBJ databases">
        <title>The genomes of Aspergillus section Nigri reveals drivers in fungal speciation.</title>
        <authorList>
            <consortium name="DOE Joint Genome Institute"/>
            <person name="Vesth T.C."/>
            <person name="Nybo J."/>
            <person name="Theobald S."/>
            <person name="Brandl J."/>
            <person name="Frisvad J.C."/>
            <person name="Nielsen K.F."/>
            <person name="Lyhne E.K."/>
            <person name="Kogle M.E."/>
            <person name="Kuo A."/>
            <person name="Riley R."/>
            <person name="Clum A."/>
            <person name="Nolan M."/>
            <person name="Lipzen A."/>
            <person name="Salamov A."/>
            <person name="Henrissat B."/>
            <person name="Wiebenga A."/>
            <person name="De Vries R.P."/>
            <person name="Grigoriev I.V."/>
            <person name="Mortensen U.H."/>
            <person name="Andersen M.R."/>
            <person name="Baker S.E."/>
        </authorList>
    </citation>
    <scope>NUCLEOTIDE SEQUENCE [LARGE SCALE GENOMIC DNA]</scope>
    <source>
        <strain evidence="6 7">JOP 1030-1</strain>
    </source>
</reference>
<gene>
    <name evidence="6" type="ORF">BP01DRAFT_192128</name>
</gene>
<dbReference type="GeneID" id="37072186"/>
<keyword evidence="3" id="KW-0804">Transcription</keyword>
<keyword evidence="1" id="KW-0805">Transcription regulation</keyword>
<evidence type="ECO:0000256" key="4">
    <source>
        <dbReference type="ARBA" id="ARBA00023242"/>
    </source>
</evidence>
<dbReference type="RefSeq" id="XP_025426834.1">
    <property type="nucleotide sequence ID" value="XM_025570958.1"/>
</dbReference>